<dbReference type="GO" id="GO:0003677">
    <property type="term" value="F:DNA binding"/>
    <property type="evidence" value="ECO:0007669"/>
    <property type="project" value="UniProtKB-KW"/>
</dbReference>
<dbReference type="InterPro" id="IPR050390">
    <property type="entry name" value="C5-Methyltransferase"/>
</dbReference>
<dbReference type="Proteomes" id="UP000789342">
    <property type="component" value="Unassembled WGS sequence"/>
</dbReference>
<dbReference type="OrthoDB" id="5577209at2759"/>
<keyword evidence="6" id="KW-0539">Nucleus</keyword>
<evidence type="ECO:0000256" key="9">
    <source>
        <dbReference type="RuleBase" id="RU000417"/>
    </source>
</evidence>
<dbReference type="InterPro" id="IPR043151">
    <property type="entry name" value="BAH_sf"/>
</dbReference>
<dbReference type="Pfam" id="PF25423">
    <property type="entry name" value="DUF7893"/>
    <property type="match status" value="1"/>
</dbReference>
<evidence type="ECO:0000256" key="7">
    <source>
        <dbReference type="PROSITE-ProRule" id="PRU01016"/>
    </source>
</evidence>
<keyword evidence="3 7" id="KW-0808">Transferase</keyword>
<dbReference type="AlphaFoldDB" id="A0A9N9N7N4"/>
<feature type="non-terminal residue" evidence="11">
    <location>
        <position position="1"/>
    </location>
</feature>
<keyword evidence="4 7" id="KW-0949">S-adenosyl-L-methionine</keyword>
<gene>
    <name evidence="11" type="ORF">AMORRO_LOCUS12551</name>
</gene>
<dbReference type="InterPro" id="IPR018117">
    <property type="entry name" value="C5_DNA_meth_AS"/>
</dbReference>
<protein>
    <recommendedName>
        <fullName evidence="9">Cytosine-specific methyltransferase</fullName>
        <ecNumber evidence="9">2.1.1.37</ecNumber>
    </recommendedName>
</protein>
<dbReference type="GO" id="GO:0032259">
    <property type="term" value="P:methylation"/>
    <property type="evidence" value="ECO:0007669"/>
    <property type="project" value="UniProtKB-KW"/>
</dbReference>
<dbReference type="InterPro" id="IPR001525">
    <property type="entry name" value="C5_MeTfrase"/>
</dbReference>
<evidence type="ECO:0000259" key="10">
    <source>
        <dbReference type="PROSITE" id="PS51038"/>
    </source>
</evidence>
<evidence type="ECO:0000256" key="1">
    <source>
        <dbReference type="ARBA" id="ARBA00004123"/>
    </source>
</evidence>
<dbReference type="InterPro" id="IPR001025">
    <property type="entry name" value="BAH_dom"/>
</dbReference>
<dbReference type="NCBIfam" id="TIGR00675">
    <property type="entry name" value="dcm"/>
    <property type="match status" value="1"/>
</dbReference>
<evidence type="ECO:0000313" key="11">
    <source>
        <dbReference type="EMBL" id="CAG8708346.1"/>
    </source>
</evidence>
<dbReference type="PANTHER" id="PTHR10629:SF54">
    <property type="entry name" value="DNA METHYLTRANSFERASE DIM-2"/>
    <property type="match status" value="1"/>
</dbReference>
<feature type="domain" description="BAH" evidence="10">
    <location>
        <begin position="362"/>
        <end position="481"/>
    </location>
</feature>
<evidence type="ECO:0000256" key="4">
    <source>
        <dbReference type="ARBA" id="ARBA00022691"/>
    </source>
</evidence>
<dbReference type="GO" id="GO:0003682">
    <property type="term" value="F:chromatin binding"/>
    <property type="evidence" value="ECO:0007669"/>
    <property type="project" value="InterPro"/>
</dbReference>
<dbReference type="GO" id="GO:0003886">
    <property type="term" value="F:DNA (cytosine-5-)-methyltransferase activity"/>
    <property type="evidence" value="ECO:0007669"/>
    <property type="project" value="UniProtKB-EC"/>
</dbReference>
<keyword evidence="12" id="KW-1185">Reference proteome</keyword>
<evidence type="ECO:0000256" key="2">
    <source>
        <dbReference type="ARBA" id="ARBA00022603"/>
    </source>
</evidence>
<keyword evidence="2 7" id="KW-0489">Methyltransferase</keyword>
<comment type="caution">
    <text evidence="11">The sequence shown here is derived from an EMBL/GenBank/DDBJ whole genome shotgun (WGS) entry which is preliminary data.</text>
</comment>
<evidence type="ECO:0000256" key="8">
    <source>
        <dbReference type="RuleBase" id="RU000416"/>
    </source>
</evidence>
<dbReference type="GO" id="GO:0005634">
    <property type="term" value="C:nucleus"/>
    <property type="evidence" value="ECO:0007669"/>
    <property type="project" value="UniProtKB-SubCell"/>
</dbReference>
<dbReference type="PRINTS" id="PR00105">
    <property type="entry name" value="C5METTRFRASE"/>
</dbReference>
<evidence type="ECO:0000256" key="6">
    <source>
        <dbReference type="ARBA" id="ARBA00023242"/>
    </source>
</evidence>
<comment type="similarity">
    <text evidence="7 8">Belongs to the class I-like SAM-binding methyltransferase superfamily. C5-methyltransferase family.</text>
</comment>
<dbReference type="PROSITE" id="PS00094">
    <property type="entry name" value="C5_MTASE_1"/>
    <property type="match status" value="1"/>
</dbReference>
<organism evidence="11 12">
    <name type="scientific">Acaulospora morrowiae</name>
    <dbReference type="NCBI Taxonomy" id="94023"/>
    <lineage>
        <taxon>Eukaryota</taxon>
        <taxon>Fungi</taxon>
        <taxon>Fungi incertae sedis</taxon>
        <taxon>Mucoromycota</taxon>
        <taxon>Glomeromycotina</taxon>
        <taxon>Glomeromycetes</taxon>
        <taxon>Diversisporales</taxon>
        <taxon>Acaulosporaceae</taxon>
        <taxon>Acaulospora</taxon>
    </lineage>
</organism>
<dbReference type="InterPro" id="IPR029063">
    <property type="entry name" value="SAM-dependent_MTases_sf"/>
</dbReference>
<accession>A0A9N9N7N4</accession>
<feature type="non-terminal residue" evidence="11">
    <location>
        <position position="888"/>
    </location>
</feature>
<keyword evidence="5" id="KW-0238">DNA-binding</keyword>
<dbReference type="PROSITE" id="PS51679">
    <property type="entry name" value="SAM_MT_C5"/>
    <property type="match status" value="1"/>
</dbReference>
<dbReference type="InterPro" id="IPR057215">
    <property type="entry name" value="DUF7893"/>
</dbReference>
<evidence type="ECO:0000256" key="3">
    <source>
        <dbReference type="ARBA" id="ARBA00022679"/>
    </source>
</evidence>
<dbReference type="SMART" id="SM00439">
    <property type="entry name" value="BAH"/>
    <property type="match status" value="1"/>
</dbReference>
<proteinExistence type="inferred from homology"/>
<evidence type="ECO:0000313" key="12">
    <source>
        <dbReference type="Proteomes" id="UP000789342"/>
    </source>
</evidence>
<dbReference type="Gene3D" id="2.30.30.490">
    <property type="match status" value="2"/>
</dbReference>
<feature type="domain" description="BAH" evidence="10">
    <location>
        <begin position="213"/>
        <end position="333"/>
    </location>
</feature>
<dbReference type="EMBL" id="CAJVPV010018707">
    <property type="protein sequence ID" value="CAG8708346.1"/>
    <property type="molecule type" value="Genomic_DNA"/>
</dbReference>
<dbReference type="Gene3D" id="3.90.120.10">
    <property type="entry name" value="DNA Methylase, subunit A, domain 2"/>
    <property type="match status" value="1"/>
</dbReference>
<evidence type="ECO:0000256" key="5">
    <source>
        <dbReference type="ARBA" id="ARBA00023125"/>
    </source>
</evidence>
<feature type="active site" evidence="7">
    <location>
        <position position="589"/>
    </location>
</feature>
<dbReference type="SUPFAM" id="SSF53335">
    <property type="entry name" value="S-adenosyl-L-methionine-dependent methyltransferases"/>
    <property type="match status" value="1"/>
</dbReference>
<dbReference type="Pfam" id="PF01426">
    <property type="entry name" value="BAH"/>
    <property type="match status" value="1"/>
</dbReference>
<dbReference type="PANTHER" id="PTHR10629">
    <property type="entry name" value="CYTOSINE-SPECIFIC METHYLTRANSFERASE"/>
    <property type="match status" value="1"/>
</dbReference>
<dbReference type="PROSITE" id="PS51038">
    <property type="entry name" value="BAH"/>
    <property type="match status" value="2"/>
</dbReference>
<sequence>EVSDVEVFLKSNVDEEVWYKLLDPHPFYEKVWKTFLWKARLAKYVLDYLHENPGSLFQDMKQNFYDWTTRLRGNDGNYRDWISAVNGNQDFRSIVANSIDFLWNQAYNIGEDYSNLFFFKDEFCPSLYSNVSNAAKVEKTVVTNLAYVWFNDLFPKHLNQIEVIVNNNMEKVNGLELEDEECRILDHEGRIPEFKDCISTEQQIYTKVIIDNVPIYVGDAVEVYPDIEGERWICYITEFQKINDSGTFRLIWLYTREQSILGNLNRDFGSMYEKEVFFTTHCECSFLPMGINKIMRKVKIYYNEPEYLDLNGDHLFFCRYYYRHTECAFLRFYQEMLKKKNGKLPCGCASLKVSSDFENFLKSYDVGDCILVNPLNGDPQDLYTVCSVESIDSKEETINLRRFYRVSEVSEKYELNKINEVLYSDYIFEFNDFQKVIRKCHVEFVDPNRPLPINLQHKGAGNQFFFWRKYHCSINIISPIVDCGKFRAKFPNYLEKTGHIARLRGLDLFCGGGSLGRGLEDAGVVHCQWAIDRDVAALRTYRHNVQGDHTNIINEDVNKVLQDLILGTGDTQSIPDKGEVDIILAGPPCQGFSSLNREKENERSIYNNSMMASVASFIDYYRPRYILIENVTEITKHQVFVRLLGFLLDLKYQIRFNVVSAAHVGCAQKRYRIFLWGASRDEVLPEMPPMTHEYKNHSKFREIKIFQMSGFEYEEAASFPMITIRDLIDDLPSIDTGIYWYPEYPDHHTLVLSREFREILRRIPPCSHYYHALDSEDIFSTIITGMSGDACCPKAVHYEEPRMLSVREAARAQGFLDSDLICARIRVNRSSTQIKPKKLTNNRLEYYRNFGNSLCDYGFQWLLNSNENIITLQFIEQCQFQHCLIMGF</sequence>
<dbReference type="GO" id="GO:0044027">
    <property type="term" value="P:negative regulation of gene expression via chromosomal CpG island methylation"/>
    <property type="evidence" value="ECO:0007669"/>
    <property type="project" value="TreeGrafter"/>
</dbReference>
<reference evidence="11" key="1">
    <citation type="submission" date="2021-06" db="EMBL/GenBank/DDBJ databases">
        <authorList>
            <person name="Kallberg Y."/>
            <person name="Tangrot J."/>
            <person name="Rosling A."/>
        </authorList>
    </citation>
    <scope>NUCLEOTIDE SEQUENCE</scope>
    <source>
        <strain evidence="11">CL551</strain>
    </source>
</reference>
<dbReference type="Gene3D" id="3.40.50.150">
    <property type="entry name" value="Vaccinia Virus protein VP39"/>
    <property type="match status" value="1"/>
</dbReference>
<comment type="subcellular location">
    <subcellularLocation>
        <location evidence="1">Nucleus</location>
    </subcellularLocation>
</comment>
<name>A0A9N9N7N4_9GLOM</name>
<dbReference type="EC" id="2.1.1.37" evidence="9"/>
<comment type="catalytic activity">
    <reaction evidence="9">
        <text>a 2'-deoxycytidine in DNA + S-adenosyl-L-methionine = a 5-methyl-2'-deoxycytidine in DNA + S-adenosyl-L-homocysteine + H(+)</text>
        <dbReference type="Rhea" id="RHEA:13681"/>
        <dbReference type="Rhea" id="RHEA-COMP:11369"/>
        <dbReference type="Rhea" id="RHEA-COMP:11370"/>
        <dbReference type="ChEBI" id="CHEBI:15378"/>
        <dbReference type="ChEBI" id="CHEBI:57856"/>
        <dbReference type="ChEBI" id="CHEBI:59789"/>
        <dbReference type="ChEBI" id="CHEBI:85452"/>
        <dbReference type="ChEBI" id="CHEBI:85454"/>
        <dbReference type="EC" id="2.1.1.37"/>
    </reaction>
</comment>
<dbReference type="Pfam" id="PF00145">
    <property type="entry name" value="DNA_methylase"/>
    <property type="match status" value="1"/>
</dbReference>